<dbReference type="KEGG" id="sman:C12CBH8_16160"/>
<protein>
    <submittedName>
        <fullName evidence="7">Histidine kinase</fullName>
    </submittedName>
</protein>
<name>A0A7I8D2C8_9FIRM</name>
<feature type="transmembrane region" description="Helical" evidence="6">
    <location>
        <begin position="141"/>
        <end position="160"/>
    </location>
</feature>
<dbReference type="PANTHER" id="PTHR10057">
    <property type="entry name" value="PERIPHERAL-TYPE BENZODIAZEPINE RECEPTOR"/>
    <property type="match status" value="1"/>
</dbReference>
<evidence type="ECO:0000256" key="6">
    <source>
        <dbReference type="SAM" id="Phobius"/>
    </source>
</evidence>
<comment type="similarity">
    <text evidence="2">Belongs to the TspO/BZRP family.</text>
</comment>
<evidence type="ECO:0000313" key="7">
    <source>
        <dbReference type="EMBL" id="BCI60977.1"/>
    </source>
</evidence>
<evidence type="ECO:0000256" key="1">
    <source>
        <dbReference type="ARBA" id="ARBA00004141"/>
    </source>
</evidence>
<evidence type="ECO:0000256" key="2">
    <source>
        <dbReference type="ARBA" id="ARBA00007524"/>
    </source>
</evidence>
<dbReference type="InterPro" id="IPR038330">
    <property type="entry name" value="TspO/MBR-related_sf"/>
</dbReference>
<dbReference type="Proteomes" id="UP000593890">
    <property type="component" value="Chromosome"/>
</dbReference>
<evidence type="ECO:0000313" key="8">
    <source>
        <dbReference type="Proteomes" id="UP000593890"/>
    </source>
</evidence>
<evidence type="ECO:0000256" key="4">
    <source>
        <dbReference type="ARBA" id="ARBA00022989"/>
    </source>
</evidence>
<dbReference type="GO" id="GO:0016301">
    <property type="term" value="F:kinase activity"/>
    <property type="evidence" value="ECO:0007669"/>
    <property type="project" value="UniProtKB-KW"/>
</dbReference>
<dbReference type="EMBL" id="AP023321">
    <property type="protein sequence ID" value="BCI60977.1"/>
    <property type="molecule type" value="Genomic_DNA"/>
</dbReference>
<dbReference type="PANTHER" id="PTHR10057:SF0">
    <property type="entry name" value="TRANSLOCATOR PROTEIN"/>
    <property type="match status" value="1"/>
</dbReference>
<keyword evidence="7" id="KW-0418">Kinase</keyword>
<reference evidence="8" key="1">
    <citation type="submission" date="2020-07" db="EMBL/GenBank/DDBJ databases">
        <title>Complete genome sequencing of Clostridia bacterium strain 12CBH8.</title>
        <authorList>
            <person name="Sakamoto M."/>
            <person name="Murakami T."/>
            <person name="Mori H."/>
        </authorList>
    </citation>
    <scope>NUCLEOTIDE SEQUENCE [LARGE SCALE GENOMIC DNA]</scope>
    <source>
        <strain evidence="8">12CBH8</strain>
    </source>
</reference>
<sequence>MQNQKQWNIDWPKFLISLLIPVAVGTVAGWLIQGSADFYNGLIKPPFAPPAALFPLVWTVLYLLMGIAAYRVHQSEGEGKQSALRLYYIQLVVNFLWPISFFLWKNFWLSFLILMVLWILVGVLTFRFWKLDRPAGIMMVLYWIWLTFAAYLNLFVAILYG</sequence>
<evidence type="ECO:0000256" key="5">
    <source>
        <dbReference type="ARBA" id="ARBA00023136"/>
    </source>
</evidence>
<feature type="transmembrane region" description="Helical" evidence="6">
    <location>
        <begin position="84"/>
        <end position="103"/>
    </location>
</feature>
<dbReference type="CDD" id="cd15904">
    <property type="entry name" value="TSPO_MBR"/>
    <property type="match status" value="1"/>
</dbReference>
<keyword evidence="3 6" id="KW-0812">Transmembrane</keyword>
<dbReference type="GO" id="GO:0033013">
    <property type="term" value="P:tetrapyrrole metabolic process"/>
    <property type="evidence" value="ECO:0007669"/>
    <property type="project" value="UniProtKB-ARBA"/>
</dbReference>
<feature type="transmembrane region" description="Helical" evidence="6">
    <location>
        <begin position="109"/>
        <end position="129"/>
    </location>
</feature>
<dbReference type="FunFam" id="1.20.1260.100:FF:000001">
    <property type="entry name" value="translocator protein 2"/>
    <property type="match status" value="1"/>
</dbReference>
<gene>
    <name evidence="7" type="ORF">C12CBH8_16160</name>
</gene>
<dbReference type="RefSeq" id="WP_246441404.1">
    <property type="nucleotide sequence ID" value="NZ_AP023321.1"/>
</dbReference>
<comment type="subcellular location">
    <subcellularLocation>
        <location evidence="1">Membrane</location>
        <topology evidence="1">Multi-pass membrane protein</topology>
    </subcellularLocation>
</comment>
<keyword evidence="4 6" id="KW-1133">Transmembrane helix</keyword>
<accession>A0A7I8D2C8</accession>
<organism evidence="7 8">
    <name type="scientific">Solibaculum mannosilyticum</name>
    <dbReference type="NCBI Taxonomy" id="2780922"/>
    <lineage>
        <taxon>Bacteria</taxon>
        <taxon>Bacillati</taxon>
        <taxon>Bacillota</taxon>
        <taxon>Clostridia</taxon>
        <taxon>Eubacteriales</taxon>
        <taxon>Oscillospiraceae</taxon>
        <taxon>Solibaculum</taxon>
    </lineage>
</organism>
<dbReference type="InterPro" id="IPR004307">
    <property type="entry name" value="TspO_MBR"/>
</dbReference>
<dbReference type="Gene3D" id="1.20.1260.100">
    <property type="entry name" value="TspO/MBR protein"/>
    <property type="match status" value="1"/>
</dbReference>
<keyword evidence="8" id="KW-1185">Reference proteome</keyword>
<dbReference type="GO" id="GO:0016020">
    <property type="term" value="C:membrane"/>
    <property type="evidence" value="ECO:0007669"/>
    <property type="project" value="UniProtKB-SubCell"/>
</dbReference>
<feature type="transmembrane region" description="Helical" evidence="6">
    <location>
        <begin position="12"/>
        <end position="32"/>
    </location>
</feature>
<evidence type="ECO:0000256" key="3">
    <source>
        <dbReference type="ARBA" id="ARBA00022692"/>
    </source>
</evidence>
<dbReference type="Pfam" id="PF03073">
    <property type="entry name" value="TspO_MBR"/>
    <property type="match status" value="1"/>
</dbReference>
<dbReference type="PIRSF" id="PIRSF005859">
    <property type="entry name" value="PBR"/>
    <property type="match status" value="1"/>
</dbReference>
<dbReference type="AlphaFoldDB" id="A0A7I8D2C8"/>
<keyword evidence="7" id="KW-0808">Transferase</keyword>
<proteinExistence type="inferred from homology"/>
<keyword evidence="5 6" id="KW-0472">Membrane</keyword>
<feature type="transmembrane region" description="Helical" evidence="6">
    <location>
        <begin position="52"/>
        <end position="72"/>
    </location>
</feature>